<reference evidence="4" key="1">
    <citation type="submission" date="2015-12" db="EMBL/GenBank/DDBJ databases">
        <authorList>
            <person name="Nair G.R."/>
            <person name="Kaur G."/>
            <person name="Mayilraj S."/>
        </authorList>
    </citation>
    <scope>NUCLEOTIDE SEQUENCE [LARGE SCALE GENOMIC DNA]</scope>
    <source>
        <strain evidence="4">CD08_7</strain>
    </source>
</reference>
<reference evidence="3 5" key="3">
    <citation type="submission" date="2020-08" db="EMBL/GenBank/DDBJ databases">
        <title>Sequencing the genomes of 1000 actinobacteria strains.</title>
        <authorList>
            <person name="Klenk H.-P."/>
        </authorList>
    </citation>
    <scope>NUCLEOTIDE SEQUENCE [LARGE SCALE GENOMIC DNA]</scope>
    <source>
        <strain evidence="3 5">DSM 19081</strain>
    </source>
</reference>
<keyword evidence="4" id="KW-1185">Reference proteome</keyword>
<dbReference type="EMBL" id="LQBM01000002">
    <property type="protein sequence ID" value="KUG59543.1"/>
    <property type="molecule type" value="Genomic_DNA"/>
</dbReference>
<reference evidence="2" key="2">
    <citation type="submission" date="2015-12" db="EMBL/GenBank/DDBJ databases">
        <authorList>
            <person name="Shamseldin A."/>
            <person name="Moawad H."/>
            <person name="Abd El-Rahim W.M."/>
            <person name="Sadowsky M.J."/>
        </authorList>
    </citation>
    <scope>NUCLEOTIDE SEQUENCE [LARGE SCALE GENOMIC DNA]</scope>
    <source>
        <strain evidence="2">CD08_7</strain>
    </source>
</reference>
<evidence type="ECO:0000259" key="1">
    <source>
        <dbReference type="Pfam" id="PF13302"/>
    </source>
</evidence>
<feature type="domain" description="N-acetyltransferase" evidence="1">
    <location>
        <begin position="16"/>
        <end position="153"/>
    </location>
</feature>
<dbReference type="GO" id="GO:0016747">
    <property type="term" value="F:acyltransferase activity, transferring groups other than amino-acyl groups"/>
    <property type="evidence" value="ECO:0007669"/>
    <property type="project" value="InterPro"/>
</dbReference>
<accession>A0A0W8IHW1</accession>
<sequence>MDFLSTPTLTGSLASLEPLSLAHAPELTEAVQDGDLHQLWYARIPEPEEMRVDIERRLQAHAAGNVVPWVIRRTSDSAAVGVTMLLNIRAEHRRLEIGSTWISASAQGTGLNTEVKLQLLTHVFESLDCVAVEFRTHWHNRRSRAAIAALGAKQDGVLRNHDLWRDGTIRDVVVFSIIDREWPTVKLGLQEKLRVLR</sequence>
<keyword evidence="3" id="KW-0808">Transferase</keyword>
<evidence type="ECO:0000313" key="5">
    <source>
        <dbReference type="Proteomes" id="UP000546252"/>
    </source>
</evidence>
<dbReference type="AlphaFoldDB" id="A0A0W8IHW1"/>
<evidence type="ECO:0000313" key="3">
    <source>
        <dbReference type="EMBL" id="MBA8922242.1"/>
    </source>
</evidence>
<dbReference type="STRING" id="317018.AVL63_10390"/>
<dbReference type="Gene3D" id="3.40.630.30">
    <property type="match status" value="1"/>
</dbReference>
<evidence type="ECO:0000313" key="4">
    <source>
        <dbReference type="Proteomes" id="UP000054023"/>
    </source>
</evidence>
<dbReference type="InterPro" id="IPR000182">
    <property type="entry name" value="GNAT_dom"/>
</dbReference>
<dbReference type="PANTHER" id="PTHR43610">
    <property type="entry name" value="BLL6696 PROTEIN"/>
    <property type="match status" value="1"/>
</dbReference>
<proteinExistence type="predicted"/>
<dbReference type="OrthoDB" id="9795199at2"/>
<organism evidence="2 4">
    <name type="scientific">Nesterenkonia jeotgali</name>
    <dbReference type="NCBI Taxonomy" id="317018"/>
    <lineage>
        <taxon>Bacteria</taxon>
        <taxon>Bacillati</taxon>
        <taxon>Actinomycetota</taxon>
        <taxon>Actinomycetes</taxon>
        <taxon>Micrococcales</taxon>
        <taxon>Micrococcaceae</taxon>
        <taxon>Nesterenkonia</taxon>
    </lineage>
</organism>
<dbReference type="RefSeq" id="WP_058887777.1">
    <property type="nucleotide sequence ID" value="NZ_BAAAKT010000004.1"/>
</dbReference>
<gene>
    <name evidence="2" type="ORF">AVL63_10390</name>
    <name evidence="3" type="ORF">HNR24_002175</name>
</gene>
<protein>
    <submittedName>
        <fullName evidence="3">RimJ/RimL family protein N-acetyltransferase</fullName>
    </submittedName>
</protein>
<comment type="caution">
    <text evidence="2">The sequence shown here is derived from an EMBL/GenBank/DDBJ whole genome shotgun (WGS) entry which is preliminary data.</text>
</comment>
<evidence type="ECO:0000313" key="2">
    <source>
        <dbReference type="EMBL" id="KUG59543.1"/>
    </source>
</evidence>
<dbReference type="Proteomes" id="UP000546252">
    <property type="component" value="Unassembled WGS sequence"/>
</dbReference>
<dbReference type="SUPFAM" id="SSF55729">
    <property type="entry name" value="Acyl-CoA N-acyltransferases (Nat)"/>
    <property type="match status" value="1"/>
</dbReference>
<dbReference type="InterPro" id="IPR016181">
    <property type="entry name" value="Acyl_CoA_acyltransferase"/>
</dbReference>
<dbReference type="Pfam" id="PF13302">
    <property type="entry name" value="Acetyltransf_3"/>
    <property type="match status" value="1"/>
</dbReference>
<dbReference type="PANTHER" id="PTHR43610:SF1">
    <property type="entry name" value="N-ACETYLTRANSFERASE DOMAIN-CONTAINING PROTEIN"/>
    <property type="match status" value="1"/>
</dbReference>
<name>A0A0W8IHW1_9MICC</name>
<dbReference type="Proteomes" id="UP000054023">
    <property type="component" value="Unassembled WGS sequence"/>
</dbReference>
<dbReference type="EMBL" id="JACJIH010000001">
    <property type="protein sequence ID" value="MBA8922242.1"/>
    <property type="molecule type" value="Genomic_DNA"/>
</dbReference>